<dbReference type="RefSeq" id="XP_067718316.1">
    <property type="nucleotide sequence ID" value="XM_067862215.1"/>
</dbReference>
<sequence length="454" mass="49966">MTYWWDNIQQPETLKEALELLAAIRTNQVLRNEICNVFTEHINGRCNPQDASQRHPFHKLLDDASVLSGRMMGQPQNCKLEDYGKYQTIYNSGCKLTYCNGTISGCSRRVRDGLDNSGACLATIHDCADKIVDILLRVLPKLYNALNSLLARLWDDVKWFLQSCNDKNGELYKLLTLNSDIHDKEGCPYKTLEKLEIGVSQDDMRSNSRADKVEAAIKSLVWPTGSLSILIDLIKKNKTLSSSMLYAKIGNINPSNTRCLCIVPKAELSKATTPIVKPSVRSRRSVPRAPVRKPRQKAQRGTSDKIESTDETKNQANPVNTDPSVAKAHDGPGSVSNITTRTSTIATTSNDSAASNIANRDTANKFLFMNPYYVTGSYQKNNYKWHYDSRTSMYSEAPSQPTIYNITAAQSTQSGSRCAASGAAVGCLLVGCVGVGAAYGFNIGGFGTMVNSLF</sequence>
<dbReference type="Proteomes" id="UP001497744">
    <property type="component" value="Unassembled WGS sequence"/>
</dbReference>
<keyword evidence="3" id="KW-1185">Reference proteome</keyword>
<feature type="compositionally biased region" description="Basic residues" evidence="1">
    <location>
        <begin position="280"/>
        <end position="298"/>
    </location>
</feature>
<dbReference type="AlphaFoldDB" id="A0AAV4M187"/>
<gene>
    <name evidence="2" type="ORF">BcabD6B2_56830</name>
</gene>
<protein>
    <submittedName>
        <fullName evidence="2">GSCFA domain protein</fullName>
    </submittedName>
</protein>
<dbReference type="EMBL" id="BPLF01000006">
    <property type="protein sequence ID" value="GIX66247.1"/>
    <property type="molecule type" value="Genomic_DNA"/>
</dbReference>
<organism evidence="2 3">
    <name type="scientific">Babesia caballi</name>
    <dbReference type="NCBI Taxonomy" id="5871"/>
    <lineage>
        <taxon>Eukaryota</taxon>
        <taxon>Sar</taxon>
        <taxon>Alveolata</taxon>
        <taxon>Apicomplexa</taxon>
        <taxon>Aconoidasida</taxon>
        <taxon>Piroplasmida</taxon>
        <taxon>Babesiidae</taxon>
        <taxon>Babesia</taxon>
    </lineage>
</organism>
<proteinExistence type="predicted"/>
<dbReference type="GeneID" id="94197728"/>
<evidence type="ECO:0000313" key="3">
    <source>
        <dbReference type="Proteomes" id="UP001497744"/>
    </source>
</evidence>
<evidence type="ECO:0000313" key="2">
    <source>
        <dbReference type="EMBL" id="GIX66247.1"/>
    </source>
</evidence>
<feature type="compositionally biased region" description="Basic and acidic residues" evidence="1">
    <location>
        <begin position="302"/>
        <end position="313"/>
    </location>
</feature>
<comment type="caution">
    <text evidence="2">The sequence shown here is derived from an EMBL/GenBank/DDBJ whole genome shotgun (WGS) entry which is preliminary data.</text>
</comment>
<accession>A0AAV4M187</accession>
<name>A0AAV4M187_BABCB</name>
<reference evidence="2 3" key="1">
    <citation type="submission" date="2021-06" db="EMBL/GenBank/DDBJ databases">
        <title>Genome sequence of Babesia caballi.</title>
        <authorList>
            <person name="Yamagishi J."/>
            <person name="Kidaka T."/>
            <person name="Ochi A."/>
        </authorList>
    </citation>
    <scope>NUCLEOTIDE SEQUENCE [LARGE SCALE GENOMIC DNA]</scope>
    <source>
        <strain evidence="2">USDA-D6B2</strain>
    </source>
</reference>
<evidence type="ECO:0000256" key="1">
    <source>
        <dbReference type="SAM" id="MobiDB-lite"/>
    </source>
</evidence>
<feature type="region of interest" description="Disordered" evidence="1">
    <location>
        <begin position="274"/>
        <end position="336"/>
    </location>
</feature>
<feature type="compositionally biased region" description="Polar residues" evidence="1">
    <location>
        <begin position="314"/>
        <end position="323"/>
    </location>
</feature>